<gene>
    <name evidence="7" type="ORF">IAC94_02620</name>
</gene>
<feature type="transmembrane region" description="Helical" evidence="6">
    <location>
        <begin position="438"/>
        <end position="455"/>
    </location>
</feature>
<keyword evidence="2" id="KW-1003">Cell membrane</keyword>
<evidence type="ECO:0000256" key="4">
    <source>
        <dbReference type="ARBA" id="ARBA00022989"/>
    </source>
</evidence>
<reference evidence="7" key="1">
    <citation type="submission" date="2020-10" db="EMBL/GenBank/DDBJ databases">
        <authorList>
            <person name="Gilroy R."/>
        </authorList>
    </citation>
    <scope>NUCLEOTIDE SEQUENCE</scope>
    <source>
        <strain evidence="7">ChiHjej13B12-12457</strain>
    </source>
</reference>
<dbReference type="InterPro" id="IPR050833">
    <property type="entry name" value="Poly_Biosynth_Transport"/>
</dbReference>
<feature type="transmembrane region" description="Helical" evidence="6">
    <location>
        <begin position="48"/>
        <end position="70"/>
    </location>
</feature>
<feature type="transmembrane region" description="Helical" evidence="6">
    <location>
        <begin position="346"/>
        <end position="366"/>
    </location>
</feature>
<feature type="transmembrane region" description="Helical" evidence="6">
    <location>
        <begin position="233"/>
        <end position="250"/>
    </location>
</feature>
<organism evidence="7 8">
    <name type="scientific">Candidatus Coprenecus avistercoris</name>
    <dbReference type="NCBI Taxonomy" id="2840730"/>
    <lineage>
        <taxon>Bacteria</taxon>
        <taxon>Pseudomonadati</taxon>
        <taxon>Bacteroidota</taxon>
        <taxon>Bacteroidia</taxon>
        <taxon>Bacteroidales</taxon>
        <taxon>Rikenellaceae</taxon>
        <taxon>Rikenellaceae incertae sedis</taxon>
        <taxon>Candidatus Coprenecus</taxon>
    </lineage>
</organism>
<evidence type="ECO:0000313" key="8">
    <source>
        <dbReference type="Proteomes" id="UP000886744"/>
    </source>
</evidence>
<feature type="transmembrane region" description="Helical" evidence="6">
    <location>
        <begin position="461"/>
        <end position="482"/>
    </location>
</feature>
<comment type="subcellular location">
    <subcellularLocation>
        <location evidence="1">Cell membrane</location>
        <topology evidence="1">Multi-pass membrane protein</topology>
    </subcellularLocation>
</comment>
<feature type="transmembrane region" description="Helical" evidence="6">
    <location>
        <begin position="82"/>
        <end position="103"/>
    </location>
</feature>
<evidence type="ECO:0000256" key="6">
    <source>
        <dbReference type="SAM" id="Phobius"/>
    </source>
</evidence>
<dbReference type="Pfam" id="PF01943">
    <property type="entry name" value="Polysacc_synt"/>
    <property type="match status" value="1"/>
</dbReference>
<reference evidence="7" key="2">
    <citation type="journal article" date="2021" name="PeerJ">
        <title>Extensive microbial diversity within the chicken gut microbiome revealed by metagenomics and culture.</title>
        <authorList>
            <person name="Gilroy R."/>
            <person name="Ravi A."/>
            <person name="Getino M."/>
            <person name="Pursley I."/>
            <person name="Horton D.L."/>
            <person name="Alikhan N.F."/>
            <person name="Baker D."/>
            <person name="Gharbi K."/>
            <person name="Hall N."/>
            <person name="Watson M."/>
            <person name="Adriaenssens E.M."/>
            <person name="Foster-Nyarko E."/>
            <person name="Jarju S."/>
            <person name="Secka A."/>
            <person name="Antonio M."/>
            <person name="Oren A."/>
            <person name="Chaudhuri R.R."/>
            <person name="La Ragione R."/>
            <person name="Hildebrand F."/>
            <person name="Pallen M.J."/>
        </authorList>
    </citation>
    <scope>NUCLEOTIDE SEQUENCE</scope>
    <source>
        <strain evidence="7">ChiHjej13B12-12457</strain>
    </source>
</reference>
<accession>A0A9D1E0W5</accession>
<comment type="caution">
    <text evidence="7">The sequence shown here is derived from an EMBL/GenBank/DDBJ whole genome shotgun (WGS) entry which is preliminary data.</text>
</comment>
<keyword evidence="4 6" id="KW-1133">Transmembrane helix</keyword>
<dbReference type="AlphaFoldDB" id="A0A9D1E0W5"/>
<dbReference type="Proteomes" id="UP000886744">
    <property type="component" value="Unassembled WGS sequence"/>
</dbReference>
<feature type="transmembrane region" description="Helical" evidence="6">
    <location>
        <begin position="313"/>
        <end position="334"/>
    </location>
</feature>
<feature type="transmembrane region" description="Helical" evidence="6">
    <location>
        <begin position="150"/>
        <end position="173"/>
    </location>
</feature>
<dbReference type="PANTHER" id="PTHR30250">
    <property type="entry name" value="PST FAMILY PREDICTED COLANIC ACID TRANSPORTER"/>
    <property type="match status" value="1"/>
</dbReference>
<dbReference type="EMBL" id="DVHI01000033">
    <property type="protein sequence ID" value="HIR62404.1"/>
    <property type="molecule type" value="Genomic_DNA"/>
</dbReference>
<evidence type="ECO:0000256" key="3">
    <source>
        <dbReference type="ARBA" id="ARBA00022692"/>
    </source>
</evidence>
<name>A0A9D1E0W5_9BACT</name>
<evidence type="ECO:0000256" key="2">
    <source>
        <dbReference type="ARBA" id="ARBA00022475"/>
    </source>
</evidence>
<evidence type="ECO:0000256" key="5">
    <source>
        <dbReference type="ARBA" id="ARBA00023136"/>
    </source>
</evidence>
<feature type="transmembrane region" description="Helical" evidence="6">
    <location>
        <begin position="407"/>
        <end position="426"/>
    </location>
</feature>
<evidence type="ECO:0000313" key="7">
    <source>
        <dbReference type="EMBL" id="HIR62404.1"/>
    </source>
</evidence>
<proteinExistence type="predicted"/>
<feature type="transmembrane region" description="Helical" evidence="6">
    <location>
        <begin position="193"/>
        <end position="212"/>
    </location>
</feature>
<evidence type="ECO:0000256" key="1">
    <source>
        <dbReference type="ARBA" id="ARBA00004651"/>
    </source>
</evidence>
<feature type="transmembrane region" description="Helical" evidence="6">
    <location>
        <begin position="270"/>
        <end position="292"/>
    </location>
</feature>
<sequence length="500" mass="56673">MKQILGKLAGQTAIYGTSTIVARFLNYMLLPLYTYTLSTADYGVLTEFMSYIAVLQVLLTMGLETGCFRFANKEGYEPRRVFSGALAAVSTVSAVFLLLMLLFGRGLSERMGYGGYWNVYIYIGIILFSDCFTAILFAKLRQENRAWRFAAFKVVKILAEAGTNLLLFLWYPRYAAAHPDNLLSGLIPAVPDFSYPIFSILVSCVLCFLLFIPELLRLGLNPDSRTLKDLLRYSLPLMVAGLPGVMNDFLDRILFRFFNVDDSLWRADLGVYQAAVKVAVIMSLFVQMFRFAAEPFFFSNTRQKDFKRVYASVMEYFVMFCMLIFLGVTFYLDIIQLIVGSDFREGMGIVPVMLLAYMMMGMLFNVSMWYKLSDRPSFAIYITLAGLAVTAVINIVFLPVYSYHAAAWGHFFSYLTMLVLSVMLGRKYYSIPYRWGKIGASVLLGLALYAAAMTVPDSVPYGWVLVVRTLLIGVYMAGLFCIEKYFRRHNTSLNESQDSQ</sequence>
<dbReference type="GO" id="GO:0005886">
    <property type="term" value="C:plasma membrane"/>
    <property type="evidence" value="ECO:0007669"/>
    <property type="project" value="UniProtKB-SubCell"/>
</dbReference>
<dbReference type="InterPro" id="IPR002797">
    <property type="entry name" value="Polysacc_synth"/>
</dbReference>
<keyword evidence="3 6" id="KW-0812">Transmembrane</keyword>
<feature type="transmembrane region" description="Helical" evidence="6">
    <location>
        <begin position="115"/>
        <end position="138"/>
    </location>
</feature>
<keyword evidence="5 6" id="KW-0472">Membrane</keyword>
<feature type="transmembrane region" description="Helical" evidence="6">
    <location>
        <begin position="12"/>
        <end position="36"/>
    </location>
</feature>
<dbReference type="PANTHER" id="PTHR30250:SF11">
    <property type="entry name" value="O-ANTIGEN TRANSPORTER-RELATED"/>
    <property type="match status" value="1"/>
</dbReference>
<protein>
    <submittedName>
        <fullName evidence="7">Polysaccharide biosynthesis protein</fullName>
    </submittedName>
</protein>
<feature type="transmembrane region" description="Helical" evidence="6">
    <location>
        <begin position="378"/>
        <end position="401"/>
    </location>
</feature>